<feature type="region of interest" description="Disordered" evidence="1">
    <location>
        <begin position="90"/>
        <end position="159"/>
    </location>
</feature>
<dbReference type="Proteomes" id="UP000265631">
    <property type="component" value="Unassembled WGS sequence"/>
</dbReference>
<evidence type="ECO:0000256" key="2">
    <source>
        <dbReference type="SAM" id="SignalP"/>
    </source>
</evidence>
<dbReference type="AlphaFoldDB" id="A0A395MRR7"/>
<sequence>MKYLLFFSFTIIAFVNATSHFLASRQEICRESSKVCGSGCIPRSYTCCPRFSGGCEPGYYCRVGSDGVGGCCRIGRVCDGPGGISTINYESTATYDRDPSSTANEDPTPTDSEDPDPIDSEDSSPTADGSTVSKNSGPSNPGPTASGNDNAGTSNRLDNAVPYLVVGALVLLV</sequence>
<keyword evidence="2" id="KW-0732">Signal</keyword>
<proteinExistence type="predicted"/>
<feature type="compositionally biased region" description="Polar residues" evidence="1">
    <location>
        <begin position="127"/>
        <end position="157"/>
    </location>
</feature>
<evidence type="ECO:0000313" key="3">
    <source>
        <dbReference type="EMBL" id="RFN50626.1"/>
    </source>
</evidence>
<reference evidence="3 4" key="1">
    <citation type="journal article" date="2018" name="PLoS Pathog.">
        <title>Evolution of structural diversity of trichothecenes, a family of toxins produced by plant pathogenic and entomopathogenic fungi.</title>
        <authorList>
            <person name="Proctor R.H."/>
            <person name="McCormick S.P."/>
            <person name="Kim H.S."/>
            <person name="Cardoza R.E."/>
            <person name="Stanley A.M."/>
            <person name="Lindo L."/>
            <person name="Kelly A."/>
            <person name="Brown D.W."/>
            <person name="Lee T."/>
            <person name="Vaughan M.M."/>
            <person name="Alexander N.J."/>
            <person name="Busman M."/>
            <person name="Gutierrez S."/>
        </authorList>
    </citation>
    <scope>NUCLEOTIDE SEQUENCE [LARGE SCALE GENOMIC DNA]</scope>
    <source>
        <strain evidence="3 4">NRRL 13405</strain>
    </source>
</reference>
<name>A0A395MRR7_9HYPO</name>
<gene>
    <name evidence="3" type="ORF">FIE12Z_5130</name>
</gene>
<accession>A0A395MRR7</accession>
<feature type="chain" id="PRO_5017447453" evidence="2">
    <location>
        <begin position="18"/>
        <end position="173"/>
    </location>
</feature>
<keyword evidence="4" id="KW-1185">Reference proteome</keyword>
<organism evidence="3 4">
    <name type="scientific">Fusarium flagelliforme</name>
    <dbReference type="NCBI Taxonomy" id="2675880"/>
    <lineage>
        <taxon>Eukaryota</taxon>
        <taxon>Fungi</taxon>
        <taxon>Dikarya</taxon>
        <taxon>Ascomycota</taxon>
        <taxon>Pezizomycotina</taxon>
        <taxon>Sordariomycetes</taxon>
        <taxon>Hypocreomycetidae</taxon>
        <taxon>Hypocreales</taxon>
        <taxon>Nectriaceae</taxon>
        <taxon>Fusarium</taxon>
        <taxon>Fusarium incarnatum-equiseti species complex</taxon>
    </lineage>
</organism>
<dbReference type="STRING" id="2594813.A0A395MRR7"/>
<protein>
    <submittedName>
        <fullName evidence="3">Gpi anchored serine-threonine rich protein</fullName>
    </submittedName>
</protein>
<evidence type="ECO:0000313" key="4">
    <source>
        <dbReference type="Proteomes" id="UP000265631"/>
    </source>
</evidence>
<feature type="compositionally biased region" description="Polar residues" evidence="1">
    <location>
        <begin position="90"/>
        <end position="104"/>
    </location>
</feature>
<feature type="signal peptide" evidence="2">
    <location>
        <begin position="1"/>
        <end position="17"/>
    </location>
</feature>
<comment type="caution">
    <text evidence="3">The sequence shown here is derived from an EMBL/GenBank/DDBJ whole genome shotgun (WGS) entry which is preliminary data.</text>
</comment>
<evidence type="ECO:0000256" key="1">
    <source>
        <dbReference type="SAM" id="MobiDB-lite"/>
    </source>
</evidence>
<feature type="compositionally biased region" description="Acidic residues" evidence="1">
    <location>
        <begin position="111"/>
        <end position="122"/>
    </location>
</feature>
<dbReference type="EMBL" id="PXXK01000131">
    <property type="protein sequence ID" value="RFN50626.1"/>
    <property type="molecule type" value="Genomic_DNA"/>
</dbReference>